<dbReference type="Gene3D" id="3.40.50.300">
    <property type="entry name" value="P-loop containing nucleotide triphosphate hydrolases"/>
    <property type="match status" value="1"/>
</dbReference>
<dbReference type="AlphaFoldDB" id="X1DXI5"/>
<gene>
    <name evidence="2" type="ORF">S03H2_02514</name>
</gene>
<dbReference type="InterPro" id="IPR046461">
    <property type="entry name" value="TerL_ATPase"/>
</dbReference>
<evidence type="ECO:0000313" key="2">
    <source>
        <dbReference type="EMBL" id="GAH25741.1"/>
    </source>
</evidence>
<reference evidence="2" key="1">
    <citation type="journal article" date="2014" name="Front. Microbiol.">
        <title>High frequency of phylogenetically diverse reductive dehalogenase-homologous genes in deep subseafloor sedimentary metagenomes.</title>
        <authorList>
            <person name="Kawai M."/>
            <person name="Futagami T."/>
            <person name="Toyoda A."/>
            <person name="Takaki Y."/>
            <person name="Nishi S."/>
            <person name="Hori S."/>
            <person name="Arai W."/>
            <person name="Tsubouchi T."/>
            <person name="Morono Y."/>
            <person name="Uchiyama I."/>
            <person name="Ito T."/>
            <person name="Fujiyama A."/>
            <person name="Inagaki F."/>
            <person name="Takami H."/>
        </authorList>
    </citation>
    <scope>NUCLEOTIDE SEQUENCE</scope>
    <source>
        <strain evidence="2">Expedition CK06-06</strain>
    </source>
</reference>
<protein>
    <recommendedName>
        <fullName evidence="1">Terminase large subunit-like ATPase domain-containing protein</fullName>
    </recommendedName>
</protein>
<dbReference type="Gene3D" id="3.30.420.240">
    <property type="match status" value="1"/>
</dbReference>
<dbReference type="InterPro" id="IPR005021">
    <property type="entry name" value="Terminase_largesu-like"/>
</dbReference>
<accession>X1DXI5</accession>
<evidence type="ECO:0000259" key="1">
    <source>
        <dbReference type="Pfam" id="PF03354"/>
    </source>
</evidence>
<organism evidence="2">
    <name type="scientific">marine sediment metagenome</name>
    <dbReference type="NCBI Taxonomy" id="412755"/>
    <lineage>
        <taxon>unclassified sequences</taxon>
        <taxon>metagenomes</taxon>
        <taxon>ecological metagenomes</taxon>
    </lineage>
</organism>
<feature type="domain" description="Terminase large subunit-like ATPase" evidence="1">
    <location>
        <begin position="97"/>
        <end position="259"/>
    </location>
</feature>
<sequence length="504" mass="58383">MIKIAKNVKFRPKSSFLPNTEEEREALKVRQKAGQKKYYENRALLKSIGVKKVVQKSPFAPDYKADIIKYLQDQYFLIETHEPVVLEAWQKTRIFKPLFSLNDEGLRKYSLAVIGLPKKNSKSTMASMVANFFLFQDEPYGEIILTANSKEQSSWIIFDKLKKSIQMNKRQLKEVKIFEDVIEVKRSGSVARVIAPNYKTGSGTNPSLVIWDELWAMELDRERKFWDELTTVPTRKNPLTLVVSYAGFDELSLLYELYKKGLARTDKEMFFIWSHRNLASWVTKKYLAKQRERLRPNTYLRLHECRWTSSESAFVSADQWDACIDNNLRPILPGFKGQLSVGIDIGYSHDSSSVVAVYREADRVILGCHKCWIPTKKNPIDIEETVEKYLKELHKNFNVDSFVYDPYQFHRSGLSLAKEGLKMQEFPQTTDRLVEAGENLYSLIKGRNLVVYEDREIRDHILKAIAKESSRGFRLIKSKQSERIDLAISLAMSAVKAVNLDTLF</sequence>
<dbReference type="Pfam" id="PF03354">
    <property type="entry name" value="TerL_ATPase"/>
    <property type="match status" value="1"/>
</dbReference>
<proteinExistence type="predicted"/>
<dbReference type="PANTHER" id="PTHR41287">
    <property type="match status" value="1"/>
</dbReference>
<name>X1DXI5_9ZZZZ</name>
<comment type="caution">
    <text evidence="2">The sequence shown here is derived from an EMBL/GenBank/DDBJ whole genome shotgun (WGS) entry which is preliminary data.</text>
</comment>
<dbReference type="InterPro" id="IPR027417">
    <property type="entry name" value="P-loop_NTPase"/>
</dbReference>
<dbReference type="EMBL" id="BARU01000847">
    <property type="protein sequence ID" value="GAH25741.1"/>
    <property type="molecule type" value="Genomic_DNA"/>
</dbReference>
<dbReference type="PANTHER" id="PTHR41287:SF1">
    <property type="entry name" value="PROTEIN YMFN"/>
    <property type="match status" value="1"/>
</dbReference>